<evidence type="ECO:0000259" key="4">
    <source>
        <dbReference type="PROSITE" id="PS50949"/>
    </source>
</evidence>
<evidence type="ECO:0000313" key="6">
    <source>
        <dbReference type="Proteomes" id="UP000783742"/>
    </source>
</evidence>
<dbReference type="PROSITE" id="PS50949">
    <property type="entry name" value="HTH_GNTR"/>
    <property type="match status" value="1"/>
</dbReference>
<organism evidence="5 6">
    <name type="scientific">Peptoniphilus ovalis</name>
    <dbReference type="NCBI Taxonomy" id="2841503"/>
    <lineage>
        <taxon>Bacteria</taxon>
        <taxon>Bacillati</taxon>
        <taxon>Bacillota</taxon>
        <taxon>Tissierellia</taxon>
        <taxon>Tissierellales</taxon>
        <taxon>Peptoniphilaceae</taxon>
        <taxon>Peptoniphilus</taxon>
    </lineage>
</organism>
<dbReference type="RefSeq" id="WP_216549698.1">
    <property type="nucleotide sequence ID" value="NZ_JAHLQO010000005.1"/>
</dbReference>
<gene>
    <name evidence="5" type="ORF">KQI68_08445</name>
</gene>
<keyword evidence="3" id="KW-0804">Transcription</keyword>
<evidence type="ECO:0000313" key="5">
    <source>
        <dbReference type="EMBL" id="MBU5669862.1"/>
    </source>
</evidence>
<protein>
    <submittedName>
        <fullName evidence="5">GntR family transcriptional regulator</fullName>
    </submittedName>
</protein>
<keyword evidence="1" id="KW-0805">Transcription regulation</keyword>
<reference evidence="5 6" key="1">
    <citation type="submission" date="2021-06" db="EMBL/GenBank/DDBJ databases">
        <authorList>
            <person name="Sun Q."/>
            <person name="Li D."/>
        </authorList>
    </citation>
    <scope>NUCLEOTIDE SEQUENCE [LARGE SCALE GENOMIC DNA]</scope>
    <source>
        <strain evidence="5 6">MSJ-1</strain>
    </source>
</reference>
<keyword evidence="2" id="KW-0238">DNA-binding</keyword>
<evidence type="ECO:0000256" key="2">
    <source>
        <dbReference type="ARBA" id="ARBA00023125"/>
    </source>
</evidence>
<dbReference type="EMBL" id="JAHLQO010000005">
    <property type="protein sequence ID" value="MBU5669862.1"/>
    <property type="molecule type" value="Genomic_DNA"/>
</dbReference>
<proteinExistence type="predicted"/>
<dbReference type="InterPro" id="IPR000524">
    <property type="entry name" value="Tscrpt_reg_HTH_GntR"/>
</dbReference>
<dbReference type="Proteomes" id="UP000783742">
    <property type="component" value="Unassembled WGS sequence"/>
</dbReference>
<name>A0ABS6FI58_9FIRM</name>
<dbReference type="Pfam" id="PF00392">
    <property type="entry name" value="GntR"/>
    <property type="match status" value="1"/>
</dbReference>
<accession>A0ABS6FI58</accession>
<evidence type="ECO:0000256" key="3">
    <source>
        <dbReference type="ARBA" id="ARBA00023163"/>
    </source>
</evidence>
<keyword evidence="6" id="KW-1185">Reference proteome</keyword>
<evidence type="ECO:0000256" key="1">
    <source>
        <dbReference type="ARBA" id="ARBA00023015"/>
    </source>
</evidence>
<dbReference type="PANTHER" id="PTHR38445:SF6">
    <property type="entry name" value="GNTR-FAMILY TRANSCRIPTIONAL REGULATOR"/>
    <property type="match status" value="1"/>
</dbReference>
<sequence>MEFDNNRPIYIQLLEDFKLKISSGEWKSGEKMDTVRNLAESYAVNPNTVQRALQELEREGLAKSNRTSGRFVTEDLNLIEKIANEAFYKSCDDLIDVANKLELDRDKSIKMLDEYWRDKSE</sequence>
<feature type="domain" description="HTH gntR-type" evidence="4">
    <location>
        <begin position="7"/>
        <end position="75"/>
    </location>
</feature>
<comment type="caution">
    <text evidence="5">The sequence shown here is derived from an EMBL/GenBank/DDBJ whole genome shotgun (WGS) entry which is preliminary data.</text>
</comment>
<dbReference type="SMART" id="SM00345">
    <property type="entry name" value="HTH_GNTR"/>
    <property type="match status" value="1"/>
</dbReference>
<dbReference type="PANTHER" id="PTHR38445">
    <property type="entry name" value="HTH-TYPE TRANSCRIPTIONAL REPRESSOR YTRA"/>
    <property type="match status" value="1"/>
</dbReference>
<dbReference type="CDD" id="cd07377">
    <property type="entry name" value="WHTH_GntR"/>
    <property type="match status" value="1"/>
</dbReference>